<feature type="transmembrane region" description="Helical" evidence="1">
    <location>
        <begin position="116"/>
        <end position="136"/>
    </location>
</feature>
<gene>
    <name evidence="2" type="ORF">GCA01S_063_00080</name>
</gene>
<dbReference type="OrthoDB" id="9792998at2"/>
<sequence length="139" mass="15693">MRNVAALFSLLMPGFGQIYNGQFMKGVFFIIMEHFDNAFGHINEAIHLDFNGLHQQAVEAANFDYLLFYPGFYVYCVWDAWYHAKPNADKTKTAIPFIIGGFLGGMGAIFANRLPIPTLTVAMLMIIPMICGMIVFRDQ</sequence>
<dbReference type="AlphaFoldDB" id="A0A023DJU9"/>
<evidence type="ECO:0000256" key="1">
    <source>
        <dbReference type="SAM" id="Phobius"/>
    </source>
</evidence>
<keyword evidence="1" id="KW-1133">Transmembrane helix</keyword>
<dbReference type="EMBL" id="BAWO01000063">
    <property type="protein sequence ID" value="GAJ41286.1"/>
    <property type="molecule type" value="Genomic_DNA"/>
</dbReference>
<proteinExistence type="predicted"/>
<evidence type="ECO:0008006" key="4">
    <source>
        <dbReference type="Google" id="ProtNLM"/>
    </source>
</evidence>
<accession>A0A023DJU9</accession>
<keyword evidence="1" id="KW-0812">Transmembrane</keyword>
<feature type="transmembrane region" description="Helical" evidence="1">
    <location>
        <begin position="94"/>
        <end position="110"/>
    </location>
</feature>
<reference evidence="2 3" key="1">
    <citation type="submission" date="2014-04" db="EMBL/GenBank/DDBJ databases">
        <title>Whole genome shotgun sequence of Geobacillus caldoxylosilyticus NBRC 107762.</title>
        <authorList>
            <person name="Hosoyama A."/>
            <person name="Hosoyama Y."/>
            <person name="Katano-Makiyama Y."/>
            <person name="Tsuchikane K."/>
            <person name="Ohji S."/>
            <person name="Ichikawa N."/>
            <person name="Yamazoe A."/>
            <person name="Fujita N."/>
        </authorList>
    </citation>
    <scope>NUCLEOTIDE SEQUENCE [LARGE SCALE GENOMIC DNA]</scope>
    <source>
        <strain evidence="2 3">NBRC 107762</strain>
    </source>
</reference>
<evidence type="ECO:0000313" key="3">
    <source>
        <dbReference type="Proteomes" id="UP000023561"/>
    </source>
</evidence>
<keyword evidence="1" id="KW-0472">Membrane</keyword>
<name>A0A023DJU9_9BACL</name>
<dbReference type="Proteomes" id="UP000023561">
    <property type="component" value="Unassembled WGS sequence"/>
</dbReference>
<comment type="caution">
    <text evidence="2">The sequence shown here is derived from an EMBL/GenBank/DDBJ whole genome shotgun (WGS) entry which is preliminary data.</text>
</comment>
<protein>
    <recommendedName>
        <fullName evidence="4">DUF5683 domain-containing protein</fullName>
    </recommendedName>
</protein>
<keyword evidence="3" id="KW-1185">Reference proteome</keyword>
<organism evidence="2 3">
    <name type="scientific">Parageobacillus caldoxylosilyticus NBRC 107762</name>
    <dbReference type="NCBI Taxonomy" id="1220594"/>
    <lineage>
        <taxon>Bacteria</taxon>
        <taxon>Bacillati</taxon>
        <taxon>Bacillota</taxon>
        <taxon>Bacilli</taxon>
        <taxon>Bacillales</taxon>
        <taxon>Anoxybacillaceae</taxon>
        <taxon>Saccharococcus</taxon>
    </lineage>
</organism>
<evidence type="ECO:0000313" key="2">
    <source>
        <dbReference type="EMBL" id="GAJ41286.1"/>
    </source>
</evidence>
<dbReference type="RefSeq" id="WP_042411408.1">
    <property type="nucleotide sequence ID" value="NZ_BAWO01000063.1"/>
</dbReference>